<evidence type="ECO:0000256" key="4">
    <source>
        <dbReference type="ARBA" id="ARBA00023136"/>
    </source>
</evidence>
<dbReference type="RefSeq" id="WP_321546513.1">
    <property type="nucleotide sequence ID" value="NZ_JAXIVS010000004.1"/>
</dbReference>
<keyword evidence="8" id="KW-1185">Reference proteome</keyword>
<dbReference type="Pfam" id="PF00892">
    <property type="entry name" value="EamA"/>
    <property type="match status" value="1"/>
</dbReference>
<evidence type="ECO:0000256" key="1">
    <source>
        <dbReference type="ARBA" id="ARBA00004141"/>
    </source>
</evidence>
<comment type="caution">
    <text evidence="7">The sequence shown here is derived from an EMBL/GenBank/DDBJ whole genome shotgun (WGS) entry which is preliminary data.</text>
</comment>
<dbReference type="PANTHER" id="PTHR32322">
    <property type="entry name" value="INNER MEMBRANE TRANSPORTER"/>
    <property type="match status" value="1"/>
</dbReference>
<feature type="transmembrane region" description="Helical" evidence="5">
    <location>
        <begin position="259"/>
        <end position="277"/>
    </location>
</feature>
<proteinExistence type="predicted"/>
<dbReference type="EMBL" id="JAXIVS010000004">
    <property type="protein sequence ID" value="MDY7227802.1"/>
    <property type="molecule type" value="Genomic_DNA"/>
</dbReference>
<dbReference type="PANTHER" id="PTHR32322:SF9">
    <property type="entry name" value="AMINO-ACID METABOLITE EFFLUX PUMP-RELATED"/>
    <property type="match status" value="1"/>
</dbReference>
<organism evidence="7 8">
    <name type="scientific">Hyalangium rubrum</name>
    <dbReference type="NCBI Taxonomy" id="3103134"/>
    <lineage>
        <taxon>Bacteria</taxon>
        <taxon>Pseudomonadati</taxon>
        <taxon>Myxococcota</taxon>
        <taxon>Myxococcia</taxon>
        <taxon>Myxococcales</taxon>
        <taxon>Cystobacterineae</taxon>
        <taxon>Archangiaceae</taxon>
        <taxon>Hyalangium</taxon>
    </lineage>
</organism>
<feature type="domain" description="EamA" evidence="6">
    <location>
        <begin position="142"/>
        <end position="275"/>
    </location>
</feature>
<feature type="transmembrane region" description="Helical" evidence="5">
    <location>
        <begin position="198"/>
        <end position="221"/>
    </location>
</feature>
<evidence type="ECO:0000259" key="6">
    <source>
        <dbReference type="Pfam" id="PF00892"/>
    </source>
</evidence>
<feature type="transmembrane region" description="Helical" evidence="5">
    <location>
        <begin position="65"/>
        <end position="83"/>
    </location>
</feature>
<dbReference type="Proteomes" id="UP001291309">
    <property type="component" value="Unassembled WGS sequence"/>
</dbReference>
<dbReference type="SUPFAM" id="SSF103481">
    <property type="entry name" value="Multidrug resistance efflux transporter EmrE"/>
    <property type="match status" value="2"/>
</dbReference>
<feature type="transmembrane region" description="Helical" evidence="5">
    <location>
        <begin position="33"/>
        <end position="53"/>
    </location>
</feature>
<reference evidence="7 8" key="1">
    <citation type="submission" date="2023-12" db="EMBL/GenBank/DDBJ databases">
        <title>the genome sequence of Hyalangium sp. s54d21.</title>
        <authorList>
            <person name="Zhang X."/>
        </authorList>
    </citation>
    <scope>NUCLEOTIDE SEQUENCE [LARGE SCALE GENOMIC DNA]</scope>
    <source>
        <strain evidence="8">s54d21</strain>
    </source>
</reference>
<evidence type="ECO:0000256" key="3">
    <source>
        <dbReference type="ARBA" id="ARBA00022989"/>
    </source>
</evidence>
<gene>
    <name evidence="7" type="ORF">SYV04_15410</name>
</gene>
<sequence length="290" mass="29232">MRTALLTVLALGGFAANSLLCRAALAGGGRLIDAASFTSVRLLSGALVLGVLLRLRAGRYQGGSWGSALALFTYAAGFSLAYVRIPAGVGALLLFGCVQTTMLGTGLVRGERPKPLEWAGLLLALGGLMGLTAPGATAPDFTGAALMAGAGVAWGVYSLRGRGSTHPLAATAHNFLLSVPMALVLSGVSAGMQGTPHIMMRGAVLAVASGALASGVGYSLWYAALPHLTATRAAIVQLSVPVLAATGGVLLLGEQLTPRLLGAGTALLCGVLLALASRWRKPPAASREPR</sequence>
<evidence type="ECO:0000256" key="5">
    <source>
        <dbReference type="SAM" id="Phobius"/>
    </source>
</evidence>
<protein>
    <submittedName>
        <fullName evidence="7">DMT family transporter</fullName>
    </submittedName>
</protein>
<comment type="subcellular location">
    <subcellularLocation>
        <location evidence="1">Membrane</location>
        <topology evidence="1">Multi-pass membrane protein</topology>
    </subcellularLocation>
</comment>
<name>A0ABU5H4U7_9BACT</name>
<dbReference type="InterPro" id="IPR050638">
    <property type="entry name" value="AA-Vitamin_Transporters"/>
</dbReference>
<feature type="transmembrane region" description="Helical" evidence="5">
    <location>
        <begin position="115"/>
        <end position="135"/>
    </location>
</feature>
<evidence type="ECO:0000313" key="7">
    <source>
        <dbReference type="EMBL" id="MDY7227802.1"/>
    </source>
</evidence>
<evidence type="ECO:0000256" key="2">
    <source>
        <dbReference type="ARBA" id="ARBA00022692"/>
    </source>
</evidence>
<keyword evidence="4 5" id="KW-0472">Membrane</keyword>
<feature type="transmembrane region" description="Helical" evidence="5">
    <location>
        <begin position="233"/>
        <end position="253"/>
    </location>
</feature>
<keyword evidence="3 5" id="KW-1133">Transmembrane helix</keyword>
<accession>A0ABU5H4U7</accession>
<feature type="transmembrane region" description="Helical" evidence="5">
    <location>
        <begin position="89"/>
        <end position="108"/>
    </location>
</feature>
<keyword evidence="2 5" id="KW-0812">Transmembrane</keyword>
<feature type="transmembrane region" description="Helical" evidence="5">
    <location>
        <begin position="171"/>
        <end position="192"/>
    </location>
</feature>
<dbReference type="InterPro" id="IPR000620">
    <property type="entry name" value="EamA_dom"/>
</dbReference>
<evidence type="ECO:0000313" key="8">
    <source>
        <dbReference type="Proteomes" id="UP001291309"/>
    </source>
</evidence>
<dbReference type="InterPro" id="IPR037185">
    <property type="entry name" value="EmrE-like"/>
</dbReference>